<evidence type="ECO:0000313" key="10">
    <source>
        <dbReference type="EMBL" id="QDU91748.1"/>
    </source>
</evidence>
<evidence type="ECO:0000313" key="11">
    <source>
        <dbReference type="Proteomes" id="UP000317429"/>
    </source>
</evidence>
<name>A0A518DJU9_9BACT</name>
<dbReference type="KEGG" id="pnd:Pla175_51790"/>
<reference evidence="10 11" key="1">
    <citation type="submission" date="2019-02" db="EMBL/GenBank/DDBJ databases">
        <title>Deep-cultivation of Planctomycetes and their phenomic and genomic characterization uncovers novel biology.</title>
        <authorList>
            <person name="Wiegand S."/>
            <person name="Jogler M."/>
            <person name="Boedeker C."/>
            <person name="Pinto D."/>
            <person name="Vollmers J."/>
            <person name="Rivas-Marin E."/>
            <person name="Kohn T."/>
            <person name="Peeters S.H."/>
            <person name="Heuer A."/>
            <person name="Rast P."/>
            <person name="Oberbeckmann S."/>
            <person name="Bunk B."/>
            <person name="Jeske O."/>
            <person name="Meyerdierks A."/>
            <person name="Storesund J.E."/>
            <person name="Kallscheuer N."/>
            <person name="Luecker S."/>
            <person name="Lage O.M."/>
            <person name="Pohl T."/>
            <person name="Merkel B.J."/>
            <person name="Hornburger P."/>
            <person name="Mueller R.-W."/>
            <person name="Bruemmer F."/>
            <person name="Labrenz M."/>
            <person name="Spormann A.M."/>
            <person name="Op den Camp H."/>
            <person name="Overmann J."/>
            <person name="Amann R."/>
            <person name="Jetten M.S.M."/>
            <person name="Mascher T."/>
            <person name="Medema M.H."/>
            <person name="Devos D.P."/>
            <person name="Kaster A.-K."/>
            <person name="Ovreas L."/>
            <person name="Rohde M."/>
            <person name="Galperin M.Y."/>
            <person name="Jogler C."/>
        </authorList>
    </citation>
    <scope>NUCLEOTIDE SEQUENCE [LARGE SCALE GENOMIC DNA]</scope>
    <source>
        <strain evidence="10 11">Pla175</strain>
    </source>
</reference>
<sequence length="136" mass="15053">MSDVVVDTDVLSAGFRFDAIFADFYGPAIQGSRAVVSFMTVAELEFGMRNRNWGEPRMSALRAYVAQNYVEYGVTRRVCRCWADLVWEAKRQGRVLKTADAWIAATAVALGVPLVTHNARDFGYLGSLMVVTAPKP</sequence>
<dbReference type="Pfam" id="PF01850">
    <property type="entry name" value="PIN"/>
    <property type="match status" value="1"/>
</dbReference>
<keyword evidence="2 8" id="KW-1277">Toxin-antitoxin system</keyword>
<dbReference type="AlphaFoldDB" id="A0A518DJU9"/>
<evidence type="ECO:0000256" key="7">
    <source>
        <dbReference type="ARBA" id="ARBA00038093"/>
    </source>
</evidence>
<evidence type="ECO:0000256" key="6">
    <source>
        <dbReference type="ARBA" id="ARBA00022842"/>
    </source>
</evidence>
<dbReference type="HAMAP" id="MF_00265">
    <property type="entry name" value="VapC_Nob1"/>
    <property type="match status" value="1"/>
</dbReference>
<dbReference type="GO" id="GO:0016787">
    <property type="term" value="F:hydrolase activity"/>
    <property type="evidence" value="ECO:0007669"/>
    <property type="project" value="UniProtKB-KW"/>
</dbReference>
<dbReference type="InterPro" id="IPR002716">
    <property type="entry name" value="PIN_dom"/>
</dbReference>
<keyword evidence="8" id="KW-0800">Toxin</keyword>
<evidence type="ECO:0000259" key="9">
    <source>
        <dbReference type="Pfam" id="PF01850"/>
    </source>
</evidence>
<dbReference type="InterPro" id="IPR029060">
    <property type="entry name" value="PIN-like_dom_sf"/>
</dbReference>
<evidence type="ECO:0000256" key="2">
    <source>
        <dbReference type="ARBA" id="ARBA00022649"/>
    </source>
</evidence>
<proteinExistence type="inferred from homology"/>
<dbReference type="InterPro" id="IPR022907">
    <property type="entry name" value="VapC_family"/>
</dbReference>
<feature type="binding site" evidence="8">
    <location>
        <position position="100"/>
    </location>
    <ligand>
        <name>Mg(2+)</name>
        <dbReference type="ChEBI" id="CHEBI:18420"/>
    </ligand>
</feature>
<comment type="cofactor">
    <cofactor evidence="1 8">
        <name>Mg(2+)</name>
        <dbReference type="ChEBI" id="CHEBI:18420"/>
    </cofactor>
</comment>
<evidence type="ECO:0000256" key="3">
    <source>
        <dbReference type="ARBA" id="ARBA00022722"/>
    </source>
</evidence>
<dbReference type="RefSeq" id="WP_145291902.1">
    <property type="nucleotide sequence ID" value="NZ_CP036291.1"/>
</dbReference>
<dbReference type="SUPFAM" id="SSF88723">
    <property type="entry name" value="PIN domain-like"/>
    <property type="match status" value="1"/>
</dbReference>
<keyword evidence="6 8" id="KW-0460">Magnesium</keyword>
<dbReference type="Proteomes" id="UP000317429">
    <property type="component" value="Chromosome"/>
</dbReference>
<keyword evidence="11" id="KW-1185">Reference proteome</keyword>
<dbReference type="OrthoDB" id="283045at2"/>
<comment type="function">
    <text evidence="8">Toxic component of a toxin-antitoxin (TA) system. An RNase.</text>
</comment>
<keyword evidence="4 8" id="KW-0479">Metal-binding</keyword>
<dbReference type="Gene3D" id="3.40.50.1010">
    <property type="entry name" value="5'-nuclease"/>
    <property type="match status" value="1"/>
</dbReference>
<dbReference type="GO" id="GO:0090729">
    <property type="term" value="F:toxin activity"/>
    <property type="evidence" value="ECO:0007669"/>
    <property type="project" value="UniProtKB-KW"/>
</dbReference>
<feature type="binding site" evidence="8">
    <location>
        <position position="7"/>
    </location>
    <ligand>
        <name>Mg(2+)</name>
        <dbReference type="ChEBI" id="CHEBI:18420"/>
    </ligand>
</feature>
<dbReference type="EC" id="3.1.-.-" evidence="8"/>
<dbReference type="EMBL" id="CP036291">
    <property type="protein sequence ID" value="QDU91748.1"/>
    <property type="molecule type" value="Genomic_DNA"/>
</dbReference>
<evidence type="ECO:0000256" key="1">
    <source>
        <dbReference type="ARBA" id="ARBA00001946"/>
    </source>
</evidence>
<organism evidence="10 11">
    <name type="scientific">Pirellulimonas nuda</name>
    <dbReference type="NCBI Taxonomy" id="2528009"/>
    <lineage>
        <taxon>Bacteria</taxon>
        <taxon>Pseudomonadati</taxon>
        <taxon>Planctomycetota</taxon>
        <taxon>Planctomycetia</taxon>
        <taxon>Pirellulales</taxon>
        <taxon>Lacipirellulaceae</taxon>
        <taxon>Pirellulimonas</taxon>
    </lineage>
</organism>
<accession>A0A518DJU9</accession>
<dbReference type="GO" id="GO:0004540">
    <property type="term" value="F:RNA nuclease activity"/>
    <property type="evidence" value="ECO:0007669"/>
    <property type="project" value="InterPro"/>
</dbReference>
<evidence type="ECO:0000256" key="8">
    <source>
        <dbReference type="HAMAP-Rule" id="MF_00265"/>
    </source>
</evidence>
<gene>
    <name evidence="10" type="primary">vapC1</name>
    <name evidence="8" type="synonym">vapC</name>
    <name evidence="10" type="ORF">Pla175_51790</name>
</gene>
<evidence type="ECO:0000256" key="4">
    <source>
        <dbReference type="ARBA" id="ARBA00022723"/>
    </source>
</evidence>
<comment type="similarity">
    <text evidence="7 8">Belongs to the PINc/VapC protein family.</text>
</comment>
<dbReference type="PANTHER" id="PTHR33653:SF1">
    <property type="entry name" value="RIBONUCLEASE VAPC2"/>
    <property type="match status" value="1"/>
</dbReference>
<protein>
    <recommendedName>
        <fullName evidence="8">Ribonuclease VapC</fullName>
        <shortName evidence="8">RNase VapC</shortName>
        <ecNumber evidence="8">3.1.-.-</ecNumber>
    </recommendedName>
    <alternativeName>
        <fullName evidence="8">Toxin VapC</fullName>
    </alternativeName>
</protein>
<evidence type="ECO:0000256" key="5">
    <source>
        <dbReference type="ARBA" id="ARBA00022801"/>
    </source>
</evidence>
<dbReference type="GO" id="GO:0000287">
    <property type="term" value="F:magnesium ion binding"/>
    <property type="evidence" value="ECO:0007669"/>
    <property type="project" value="UniProtKB-UniRule"/>
</dbReference>
<feature type="domain" description="PIN" evidence="9">
    <location>
        <begin position="4"/>
        <end position="120"/>
    </location>
</feature>
<keyword evidence="5 8" id="KW-0378">Hydrolase</keyword>
<keyword evidence="3 8" id="KW-0540">Nuclease</keyword>
<dbReference type="InterPro" id="IPR050556">
    <property type="entry name" value="Type_II_TA_system_RNase"/>
</dbReference>
<dbReference type="PANTHER" id="PTHR33653">
    <property type="entry name" value="RIBONUCLEASE VAPC2"/>
    <property type="match status" value="1"/>
</dbReference>